<feature type="transmembrane region" description="Helical" evidence="6">
    <location>
        <begin position="100"/>
        <end position="122"/>
    </location>
</feature>
<dbReference type="Proteomes" id="UP000249061">
    <property type="component" value="Unassembled WGS sequence"/>
</dbReference>
<keyword evidence="4 6" id="KW-1133">Transmembrane helix</keyword>
<comment type="similarity">
    <text evidence="6">Belongs to the TVP38/TMEM64 family.</text>
</comment>
<evidence type="ECO:0000256" key="4">
    <source>
        <dbReference type="ARBA" id="ARBA00022989"/>
    </source>
</evidence>
<evidence type="ECO:0000313" key="9">
    <source>
        <dbReference type="Proteomes" id="UP000249061"/>
    </source>
</evidence>
<dbReference type="AlphaFoldDB" id="A0A2W5TRT7"/>
<dbReference type="InterPro" id="IPR032816">
    <property type="entry name" value="VTT_dom"/>
</dbReference>
<dbReference type="PANTHER" id="PTHR12677:SF59">
    <property type="entry name" value="GOLGI APPARATUS MEMBRANE PROTEIN TVP38-RELATED"/>
    <property type="match status" value="1"/>
</dbReference>
<evidence type="ECO:0000313" key="8">
    <source>
        <dbReference type="EMBL" id="PZR16043.1"/>
    </source>
</evidence>
<sequence length="163" mass="17584">MLAPAMALMAAAGVTWGFFPGWLIVWVTANVWTHAQFLLGRWIGAHQLERWLSNKGGGFVTRELAQGGIIATVLVRQLPLPFIGVNLAAGATAIAWRHWIIGNAIGLLPNCLIYTSLAAALIDGAQGAKEQAALRALISGGSIITLGLFTRWLQRRFGRREVS</sequence>
<accession>A0A2W5TRT7</accession>
<comment type="caution">
    <text evidence="8">The sequence shown here is derived from an EMBL/GenBank/DDBJ whole genome shotgun (WGS) entry which is preliminary data.</text>
</comment>
<keyword evidence="2 6" id="KW-1003">Cell membrane</keyword>
<evidence type="ECO:0000256" key="1">
    <source>
        <dbReference type="ARBA" id="ARBA00004651"/>
    </source>
</evidence>
<evidence type="ECO:0000256" key="6">
    <source>
        <dbReference type="RuleBase" id="RU366058"/>
    </source>
</evidence>
<evidence type="ECO:0000256" key="5">
    <source>
        <dbReference type="ARBA" id="ARBA00023136"/>
    </source>
</evidence>
<comment type="subcellular location">
    <subcellularLocation>
        <location evidence="1 6">Cell membrane</location>
        <topology evidence="1 6">Multi-pass membrane protein</topology>
    </subcellularLocation>
</comment>
<reference evidence="8 9" key="1">
    <citation type="submission" date="2017-08" db="EMBL/GenBank/DDBJ databases">
        <title>Infants hospitalized years apart are colonized by the same room-sourced microbial strains.</title>
        <authorList>
            <person name="Brooks B."/>
            <person name="Olm M.R."/>
            <person name="Firek B.A."/>
            <person name="Baker R."/>
            <person name="Thomas B.C."/>
            <person name="Morowitz M.J."/>
            <person name="Banfield J.F."/>
        </authorList>
    </citation>
    <scope>NUCLEOTIDE SEQUENCE [LARGE SCALE GENOMIC DNA]</scope>
    <source>
        <strain evidence="8">S2_003_000_R2_14</strain>
    </source>
</reference>
<dbReference type="Pfam" id="PF09335">
    <property type="entry name" value="VTT_dom"/>
    <property type="match status" value="1"/>
</dbReference>
<organism evidence="8 9">
    <name type="scientific">Archangium gephyra</name>
    <dbReference type="NCBI Taxonomy" id="48"/>
    <lineage>
        <taxon>Bacteria</taxon>
        <taxon>Pseudomonadati</taxon>
        <taxon>Myxococcota</taxon>
        <taxon>Myxococcia</taxon>
        <taxon>Myxococcales</taxon>
        <taxon>Cystobacterineae</taxon>
        <taxon>Archangiaceae</taxon>
        <taxon>Archangium</taxon>
    </lineage>
</organism>
<evidence type="ECO:0000256" key="3">
    <source>
        <dbReference type="ARBA" id="ARBA00022692"/>
    </source>
</evidence>
<keyword evidence="3 6" id="KW-0812">Transmembrane</keyword>
<dbReference type="GO" id="GO:0005886">
    <property type="term" value="C:plasma membrane"/>
    <property type="evidence" value="ECO:0007669"/>
    <property type="project" value="UniProtKB-SubCell"/>
</dbReference>
<dbReference type="EMBL" id="QFQP01000004">
    <property type="protein sequence ID" value="PZR16043.1"/>
    <property type="molecule type" value="Genomic_DNA"/>
</dbReference>
<comment type="caution">
    <text evidence="6">Lacks conserved residue(s) required for the propagation of feature annotation.</text>
</comment>
<dbReference type="PANTHER" id="PTHR12677">
    <property type="entry name" value="GOLGI APPARATUS MEMBRANE PROTEIN TVP38-RELATED"/>
    <property type="match status" value="1"/>
</dbReference>
<evidence type="ECO:0000259" key="7">
    <source>
        <dbReference type="Pfam" id="PF09335"/>
    </source>
</evidence>
<keyword evidence="5 6" id="KW-0472">Membrane</keyword>
<evidence type="ECO:0000256" key="2">
    <source>
        <dbReference type="ARBA" id="ARBA00022475"/>
    </source>
</evidence>
<protein>
    <recommendedName>
        <fullName evidence="6">TVP38/TMEM64 family membrane protein</fullName>
    </recommendedName>
</protein>
<proteinExistence type="inferred from homology"/>
<feature type="transmembrane region" description="Helical" evidence="6">
    <location>
        <begin position="134"/>
        <end position="153"/>
    </location>
</feature>
<gene>
    <name evidence="8" type="ORF">DI536_07035</name>
</gene>
<feature type="transmembrane region" description="Helical" evidence="6">
    <location>
        <begin position="6"/>
        <end position="32"/>
    </location>
</feature>
<feature type="domain" description="VTT" evidence="7">
    <location>
        <begin position="4"/>
        <end position="117"/>
    </location>
</feature>
<dbReference type="InterPro" id="IPR015414">
    <property type="entry name" value="TMEM64"/>
</dbReference>
<name>A0A2W5TRT7_9BACT</name>